<dbReference type="Gene3D" id="1.10.150.470">
    <property type="match status" value="1"/>
</dbReference>
<reference evidence="3 4" key="1">
    <citation type="submission" date="2019-03" db="EMBL/GenBank/DDBJ databases">
        <title>Genomic Encyclopedia of Type Strains, Phase IV (KMG-IV): sequencing the most valuable type-strain genomes for metagenomic binning, comparative biology and taxonomic classification.</title>
        <authorList>
            <person name="Goeker M."/>
        </authorList>
    </citation>
    <scope>NUCLEOTIDE SEQUENCE [LARGE SCALE GENOMIC DNA]</scope>
    <source>
        <strain evidence="3 4">DSM 25894</strain>
    </source>
</reference>
<dbReference type="InterPro" id="IPR016843">
    <property type="entry name" value="S-AdoMet-dep_Ade-MeTrfase_prd"/>
</dbReference>
<dbReference type="EMBL" id="SMAN01000004">
    <property type="protein sequence ID" value="TCT24959.1"/>
    <property type="molecule type" value="Genomic_DNA"/>
</dbReference>
<accession>A0A4R3NCU8</accession>
<keyword evidence="3" id="KW-0808">Transferase</keyword>
<dbReference type="GO" id="GO:0003677">
    <property type="term" value="F:DNA binding"/>
    <property type="evidence" value="ECO:0007669"/>
    <property type="project" value="InterPro"/>
</dbReference>
<dbReference type="InterPro" id="IPR029063">
    <property type="entry name" value="SAM-dependent_MTases_sf"/>
</dbReference>
<dbReference type="GO" id="GO:0032259">
    <property type="term" value="P:methylation"/>
    <property type="evidence" value="ECO:0007669"/>
    <property type="project" value="UniProtKB-KW"/>
</dbReference>
<dbReference type="Pfam" id="PF21106">
    <property type="entry name" value="YtxK_like"/>
    <property type="match status" value="1"/>
</dbReference>
<dbReference type="AlphaFoldDB" id="A0A4R3NCU8"/>
<evidence type="ECO:0000259" key="2">
    <source>
        <dbReference type="Pfam" id="PF21106"/>
    </source>
</evidence>
<sequence>MKQENVEHLFKWLDQAASQMEKNMNMTYLEGLVTAGNWLFDPKDEYSEIVAHMEEPDLNDYKKEEIRKGLQLAILKGMKGATQQHHYITPDSVAIFIGYLVQKFYTQAKQMTIFDPACGTGNLLSAVLNQLSQKVVGYGSEIDSTLIQLAYINANLQKNTIELFHQDSLRPLLLNPADAVVSDLPVGYYPDDQNAKNFELRAEEGHSYAHHLFIEQSLQYTKEGGYLFFLIPNFLFESDQADQLNTFIHKHAHIVGLLQLPKSMFTSENQAKSIFILQKKGQDTQPPKKALLADLPSFKDVHAMNNMLNKIQEWFQKDYH</sequence>
<dbReference type="Pfam" id="PF02384">
    <property type="entry name" value="N6_Mtase"/>
    <property type="match status" value="1"/>
</dbReference>
<dbReference type="GO" id="GO:0008170">
    <property type="term" value="F:N-methyltransferase activity"/>
    <property type="evidence" value="ECO:0007669"/>
    <property type="project" value="InterPro"/>
</dbReference>
<proteinExistence type="predicted"/>
<feature type="domain" description="YtxK-like N-terminal helical" evidence="2">
    <location>
        <begin position="7"/>
        <end position="78"/>
    </location>
</feature>
<dbReference type="InterPro" id="IPR048375">
    <property type="entry name" value="YtxK-like_N"/>
</dbReference>
<dbReference type="Proteomes" id="UP000294650">
    <property type="component" value="Unassembled WGS sequence"/>
</dbReference>
<dbReference type="SUPFAM" id="SSF53335">
    <property type="entry name" value="S-adenosyl-L-methionine-dependent methyltransferases"/>
    <property type="match status" value="1"/>
</dbReference>
<dbReference type="InterPro" id="IPR052933">
    <property type="entry name" value="DNA_Protect_Modify"/>
</dbReference>
<keyword evidence="4" id="KW-1185">Reference proteome</keyword>
<evidence type="ECO:0000313" key="4">
    <source>
        <dbReference type="Proteomes" id="UP000294650"/>
    </source>
</evidence>
<gene>
    <name evidence="3" type="ORF">EDD68_10426</name>
</gene>
<comment type="caution">
    <text evidence="3">The sequence shown here is derived from an EMBL/GenBank/DDBJ whole genome shotgun (WGS) entry which is preliminary data.</text>
</comment>
<dbReference type="PIRSF" id="PIRSF026567">
    <property type="entry name" value="Adenine_mtase_bact_prd"/>
    <property type="match status" value="1"/>
</dbReference>
<dbReference type="PRINTS" id="PR00507">
    <property type="entry name" value="N12N6MTFRASE"/>
</dbReference>
<evidence type="ECO:0000259" key="1">
    <source>
        <dbReference type="Pfam" id="PF02384"/>
    </source>
</evidence>
<dbReference type="PANTHER" id="PTHR41313">
    <property type="entry name" value="ADENINE-SPECIFIC METHYLTRANSFERASE"/>
    <property type="match status" value="1"/>
</dbReference>
<keyword evidence="3" id="KW-0489">Methyltransferase</keyword>
<protein>
    <submittedName>
        <fullName evidence="3">Site-specific DNA-methyltransferase (Adenine-specific)</fullName>
    </submittedName>
</protein>
<dbReference type="PANTHER" id="PTHR41313:SF1">
    <property type="entry name" value="DNA METHYLASE ADENINE-SPECIFIC DOMAIN-CONTAINING PROTEIN"/>
    <property type="match status" value="1"/>
</dbReference>
<feature type="domain" description="DNA methylase adenine-specific" evidence="1">
    <location>
        <begin position="84"/>
        <end position="306"/>
    </location>
</feature>
<dbReference type="OrthoDB" id="9788159at2"/>
<organism evidence="3 4">
    <name type="scientific">Melghiribacillus thermohalophilus</name>
    <dbReference type="NCBI Taxonomy" id="1324956"/>
    <lineage>
        <taxon>Bacteria</taxon>
        <taxon>Bacillati</taxon>
        <taxon>Bacillota</taxon>
        <taxon>Bacilli</taxon>
        <taxon>Bacillales</taxon>
        <taxon>Bacillaceae</taxon>
        <taxon>Melghiribacillus</taxon>
    </lineage>
</organism>
<dbReference type="InterPro" id="IPR003356">
    <property type="entry name" value="DNA_methylase_A-5"/>
</dbReference>
<name>A0A4R3NCU8_9BACI</name>
<evidence type="ECO:0000313" key="3">
    <source>
        <dbReference type="EMBL" id="TCT24959.1"/>
    </source>
</evidence>
<dbReference type="RefSeq" id="WP_132371131.1">
    <property type="nucleotide sequence ID" value="NZ_SMAN01000004.1"/>
</dbReference>
<dbReference type="CDD" id="cd02440">
    <property type="entry name" value="AdoMet_MTases"/>
    <property type="match status" value="1"/>
</dbReference>
<dbReference type="Gene3D" id="3.40.50.150">
    <property type="entry name" value="Vaccinia Virus protein VP39"/>
    <property type="match status" value="1"/>
</dbReference>